<sequence>MPNPRLRYTFAITDGPNAGLGCAGWRIWTHREDTYITAKGNPWKASLHADASWRVAVINEHVTSGKMPIVPGGRATAWEFEPTPFAHGGRLAFAIAVPRNSLVPVRPSPTETVIEIADSWDRLTVLYVWMTEVRIDLETRHGHVGGPLYLQSGRQVWVTAREEFVDPYPPEPVPTGQLIEPRWPGEHDVTAPGFMVRGVNIVSDLTT</sequence>
<dbReference type="GO" id="GO:0016874">
    <property type="term" value="F:ligase activity"/>
    <property type="evidence" value="ECO:0007669"/>
    <property type="project" value="UniProtKB-KW"/>
</dbReference>
<dbReference type="EMBL" id="BCSY01000042">
    <property type="protein sequence ID" value="GAS95645.1"/>
    <property type="molecule type" value="Genomic_DNA"/>
</dbReference>
<dbReference type="AlphaFoldDB" id="A0A117IA12"/>
<evidence type="ECO:0000313" key="1">
    <source>
        <dbReference type="EMBL" id="GAS95645.1"/>
    </source>
</evidence>
<dbReference type="OrthoDB" id="5196553at2"/>
<keyword evidence="1" id="KW-0436">Ligase</keyword>
<dbReference type="STRING" id="228230.RMCC_2611"/>
<proteinExistence type="predicted"/>
<dbReference type="RefSeq" id="WP_131805286.1">
    <property type="nucleotide sequence ID" value="NZ_BCSY01000042.1"/>
</dbReference>
<dbReference type="Proteomes" id="UP000069443">
    <property type="component" value="Unassembled WGS sequence"/>
</dbReference>
<reference evidence="2" key="2">
    <citation type="submission" date="2016-02" db="EMBL/GenBank/DDBJ databases">
        <title>Draft genome sequence of five rapidly growing Mycobacterium species.</title>
        <authorList>
            <person name="Katahira K."/>
            <person name="Gotou Y."/>
            <person name="Iida K."/>
            <person name="Ogura Y."/>
            <person name="Hayashi T."/>
        </authorList>
    </citation>
    <scope>NUCLEOTIDE SEQUENCE [LARGE SCALE GENOMIC DNA]</scope>
    <source>
        <strain evidence="2">JCM15298</strain>
    </source>
</reference>
<evidence type="ECO:0000313" key="2">
    <source>
        <dbReference type="Proteomes" id="UP000069443"/>
    </source>
</evidence>
<organism evidence="1 2">
    <name type="scientific">Mycolicibacterium canariasense</name>
    <name type="common">Mycobacterium canariasense</name>
    <dbReference type="NCBI Taxonomy" id="228230"/>
    <lineage>
        <taxon>Bacteria</taxon>
        <taxon>Bacillati</taxon>
        <taxon>Actinomycetota</taxon>
        <taxon>Actinomycetes</taxon>
        <taxon>Mycobacteriales</taxon>
        <taxon>Mycobacteriaceae</taxon>
        <taxon>Mycolicibacterium</taxon>
    </lineage>
</organism>
<comment type="caution">
    <text evidence="1">The sequence shown here is derived from an EMBL/GenBank/DDBJ whole genome shotgun (WGS) entry which is preliminary data.</text>
</comment>
<gene>
    <name evidence="1" type="ORF">RMCC_2611</name>
</gene>
<name>A0A117IA12_MYCCR</name>
<protein>
    <submittedName>
        <fullName evidence="1">UDP-N-acetylmuramoyl-tripeptide--D-alanyl-D-alanine ligase</fullName>
    </submittedName>
</protein>
<reference evidence="2" key="1">
    <citation type="journal article" date="2016" name="Genome Announc.">
        <title>Draft Genome Sequences of Five Rapidly Growing Mycobacterium Species, M. thermoresistibile, M. fortuitum subsp. acetamidolyticum, M. canariasense, M. brisbanense, and M. novocastrense.</title>
        <authorList>
            <person name="Katahira K."/>
            <person name="Ogura Y."/>
            <person name="Gotoh Y."/>
            <person name="Hayashi T."/>
        </authorList>
    </citation>
    <scope>NUCLEOTIDE SEQUENCE [LARGE SCALE GENOMIC DNA]</scope>
    <source>
        <strain evidence="2">JCM15298</strain>
    </source>
</reference>
<keyword evidence="2" id="KW-1185">Reference proteome</keyword>
<accession>A0A117IA12</accession>